<organism evidence="2 3">
    <name type="scientific">Streptomyces scabichelini</name>
    <dbReference type="NCBI Taxonomy" id="2711217"/>
    <lineage>
        <taxon>Bacteria</taxon>
        <taxon>Bacillati</taxon>
        <taxon>Actinomycetota</taxon>
        <taxon>Actinomycetes</taxon>
        <taxon>Kitasatosporales</taxon>
        <taxon>Streptomycetaceae</taxon>
        <taxon>Streptomyces</taxon>
    </lineage>
</organism>
<keyword evidence="3" id="KW-1185">Reference proteome</keyword>
<sequence length="238" mass="25364">MAGRGRAPWWMVGLLLAGLVGCGSAGSDTAATEVQRLLDRRAQAVLDRSASAYVATQVPAGERTAARTEFERLRALPLASWSYRVTGFHRSGDRATAEADLRYRIDGYDKAPLVAARTLALSRADGRWYVASDRPAEDASEQLWEQGAVQVVRGEHSLVLGVGQTAKALRGYADRADRAVPAVREAWGEDWPERVVVLVPKSLEEMAELLGAPASGYRGIAAVTTGEVSEANGGSSGA</sequence>
<keyword evidence="1" id="KW-0732">Signal</keyword>
<accession>A0A6G4VHL2</accession>
<comment type="caution">
    <text evidence="2">The sequence shown here is derived from an EMBL/GenBank/DDBJ whole genome shotgun (WGS) entry which is preliminary data.</text>
</comment>
<feature type="signal peptide" evidence="1">
    <location>
        <begin position="1"/>
        <end position="25"/>
    </location>
</feature>
<evidence type="ECO:0008006" key="4">
    <source>
        <dbReference type="Google" id="ProtNLM"/>
    </source>
</evidence>
<dbReference type="EMBL" id="JAAKZY010000180">
    <property type="protein sequence ID" value="NGO13277.1"/>
    <property type="molecule type" value="Genomic_DNA"/>
</dbReference>
<gene>
    <name evidence="2" type="ORF">G5C60_38200</name>
</gene>
<proteinExistence type="predicted"/>
<feature type="chain" id="PRO_5038774438" description="Lipoprotein" evidence="1">
    <location>
        <begin position="26"/>
        <end position="238"/>
    </location>
</feature>
<evidence type="ECO:0000256" key="1">
    <source>
        <dbReference type="SAM" id="SignalP"/>
    </source>
</evidence>
<evidence type="ECO:0000313" key="3">
    <source>
        <dbReference type="Proteomes" id="UP000472335"/>
    </source>
</evidence>
<evidence type="ECO:0000313" key="2">
    <source>
        <dbReference type="EMBL" id="NGO13277.1"/>
    </source>
</evidence>
<name>A0A6G4VHL2_9ACTN</name>
<protein>
    <recommendedName>
        <fullName evidence="4">Lipoprotein</fullName>
    </recommendedName>
</protein>
<dbReference type="PROSITE" id="PS51257">
    <property type="entry name" value="PROKAR_LIPOPROTEIN"/>
    <property type="match status" value="1"/>
</dbReference>
<dbReference type="Proteomes" id="UP000472335">
    <property type="component" value="Unassembled WGS sequence"/>
</dbReference>
<dbReference type="AlphaFoldDB" id="A0A6G4VHL2"/>
<feature type="non-terminal residue" evidence="2">
    <location>
        <position position="238"/>
    </location>
</feature>
<reference evidence="2 3" key="1">
    <citation type="submission" date="2020-02" db="EMBL/GenBank/DDBJ databases">
        <title>Whole-genome analyses of novel actinobacteria.</title>
        <authorList>
            <person name="Sahin N."/>
            <person name="Gencbay T."/>
        </authorList>
    </citation>
    <scope>NUCLEOTIDE SEQUENCE [LARGE SCALE GENOMIC DNA]</scope>
    <source>
        <strain evidence="2 3">HC44</strain>
    </source>
</reference>